<keyword evidence="3" id="KW-1185">Reference proteome</keyword>
<accession>E9HGE7</accession>
<reference evidence="2 3" key="1">
    <citation type="journal article" date="2011" name="Science">
        <title>The ecoresponsive genome of Daphnia pulex.</title>
        <authorList>
            <person name="Colbourne J.K."/>
            <person name="Pfrender M.E."/>
            <person name="Gilbert D."/>
            <person name="Thomas W.K."/>
            <person name="Tucker A."/>
            <person name="Oakley T.H."/>
            <person name="Tokishita S."/>
            <person name="Aerts A."/>
            <person name="Arnold G.J."/>
            <person name="Basu M.K."/>
            <person name="Bauer D.J."/>
            <person name="Caceres C.E."/>
            <person name="Carmel L."/>
            <person name="Casola C."/>
            <person name="Choi J.H."/>
            <person name="Detter J.C."/>
            <person name="Dong Q."/>
            <person name="Dusheyko S."/>
            <person name="Eads B.D."/>
            <person name="Frohlich T."/>
            <person name="Geiler-Samerotte K.A."/>
            <person name="Gerlach D."/>
            <person name="Hatcher P."/>
            <person name="Jogdeo S."/>
            <person name="Krijgsveld J."/>
            <person name="Kriventseva E.V."/>
            <person name="Kultz D."/>
            <person name="Laforsch C."/>
            <person name="Lindquist E."/>
            <person name="Lopez J."/>
            <person name="Manak J.R."/>
            <person name="Muller J."/>
            <person name="Pangilinan J."/>
            <person name="Patwardhan R.P."/>
            <person name="Pitluck S."/>
            <person name="Pritham E.J."/>
            <person name="Rechtsteiner A."/>
            <person name="Rho M."/>
            <person name="Rogozin I.B."/>
            <person name="Sakarya O."/>
            <person name="Salamov A."/>
            <person name="Schaack S."/>
            <person name="Shapiro H."/>
            <person name="Shiga Y."/>
            <person name="Skalitzky C."/>
            <person name="Smith Z."/>
            <person name="Souvorov A."/>
            <person name="Sung W."/>
            <person name="Tang Z."/>
            <person name="Tsuchiya D."/>
            <person name="Tu H."/>
            <person name="Vos H."/>
            <person name="Wang M."/>
            <person name="Wolf Y.I."/>
            <person name="Yamagata H."/>
            <person name="Yamada T."/>
            <person name="Ye Y."/>
            <person name="Shaw J.R."/>
            <person name="Andrews J."/>
            <person name="Crease T.J."/>
            <person name="Tang H."/>
            <person name="Lucas S.M."/>
            <person name="Robertson H.M."/>
            <person name="Bork P."/>
            <person name="Koonin E.V."/>
            <person name="Zdobnov E.M."/>
            <person name="Grigoriev I.V."/>
            <person name="Lynch M."/>
            <person name="Boore J.L."/>
        </authorList>
    </citation>
    <scope>NUCLEOTIDE SEQUENCE [LARGE SCALE GENOMIC DNA]</scope>
</reference>
<sequence>MVTVARESVSTETRSSKNSEQIRASECEERREDTSVPYAYPTTTVWALALWICTVGIHLRKTPIGQRSSTIYPTLLASAADHPVADAELRYLAIQAKAVLPFAQFFELCGRTVQTSLGGVALNNQFFTLILINQFFTLILIF</sequence>
<feature type="region of interest" description="Disordered" evidence="1">
    <location>
        <begin position="1"/>
        <end position="28"/>
    </location>
</feature>
<evidence type="ECO:0000313" key="3">
    <source>
        <dbReference type="Proteomes" id="UP000000305"/>
    </source>
</evidence>
<dbReference type="InParanoid" id="E9HGE7"/>
<dbReference type="AlphaFoldDB" id="E9HGE7"/>
<protein>
    <submittedName>
        <fullName evidence="2">Uncharacterized protein</fullName>
    </submittedName>
</protein>
<proteinExistence type="predicted"/>
<name>E9HGE7_DAPPU</name>
<dbReference type="HOGENOM" id="CLU_1817704_0_0_1"/>
<dbReference type="KEGG" id="dpx:DAPPUDRAFT_258996"/>
<evidence type="ECO:0000256" key="1">
    <source>
        <dbReference type="SAM" id="MobiDB-lite"/>
    </source>
</evidence>
<organism evidence="2 3">
    <name type="scientific">Daphnia pulex</name>
    <name type="common">Water flea</name>
    <dbReference type="NCBI Taxonomy" id="6669"/>
    <lineage>
        <taxon>Eukaryota</taxon>
        <taxon>Metazoa</taxon>
        <taxon>Ecdysozoa</taxon>
        <taxon>Arthropoda</taxon>
        <taxon>Crustacea</taxon>
        <taxon>Branchiopoda</taxon>
        <taxon>Diplostraca</taxon>
        <taxon>Cladocera</taxon>
        <taxon>Anomopoda</taxon>
        <taxon>Daphniidae</taxon>
        <taxon>Daphnia</taxon>
    </lineage>
</organism>
<evidence type="ECO:0000313" key="2">
    <source>
        <dbReference type="EMBL" id="EFX69214.1"/>
    </source>
</evidence>
<dbReference type="EMBL" id="GL732640">
    <property type="protein sequence ID" value="EFX69214.1"/>
    <property type="molecule type" value="Genomic_DNA"/>
</dbReference>
<gene>
    <name evidence="2" type="ORF">DAPPUDRAFT_258996</name>
</gene>
<dbReference type="Proteomes" id="UP000000305">
    <property type="component" value="Unassembled WGS sequence"/>
</dbReference>
<feature type="compositionally biased region" description="Polar residues" evidence="1">
    <location>
        <begin position="8"/>
        <end position="22"/>
    </location>
</feature>